<gene>
    <name evidence="8" type="ORF">WCY31_08860</name>
</gene>
<dbReference type="Gene3D" id="3.40.80.10">
    <property type="entry name" value="Peptidoglycan recognition protein-like"/>
    <property type="match status" value="1"/>
</dbReference>
<evidence type="ECO:0000256" key="4">
    <source>
        <dbReference type="ARBA" id="ARBA00022801"/>
    </source>
</evidence>
<comment type="similarity">
    <text evidence="2">Belongs to the glycosyl hydrolase 3 family.</text>
</comment>
<dbReference type="InterPro" id="IPR002502">
    <property type="entry name" value="Amidase_domain"/>
</dbReference>
<evidence type="ECO:0000256" key="5">
    <source>
        <dbReference type="ARBA" id="ARBA00023295"/>
    </source>
</evidence>
<feature type="domain" description="N-acetylmuramoyl-L-alanine amidase" evidence="7">
    <location>
        <begin position="391"/>
        <end position="530"/>
    </location>
</feature>
<keyword evidence="9" id="KW-1185">Reference proteome</keyword>
<feature type="signal peptide" evidence="6">
    <location>
        <begin position="1"/>
        <end position="23"/>
    </location>
</feature>
<protein>
    <recommendedName>
        <fullName evidence="3">beta-N-acetylhexosaminidase</fullName>
        <ecNumber evidence="3">3.2.1.52</ecNumber>
    </recommendedName>
</protein>
<dbReference type="Gene3D" id="3.20.20.300">
    <property type="entry name" value="Glycoside hydrolase, family 3, N-terminal domain"/>
    <property type="match status" value="1"/>
</dbReference>
<dbReference type="InterPro" id="IPR036505">
    <property type="entry name" value="Amidase/PGRP_sf"/>
</dbReference>
<dbReference type="SUPFAM" id="SSF55846">
    <property type="entry name" value="N-acetylmuramoyl-L-alanine amidase-like"/>
    <property type="match status" value="1"/>
</dbReference>
<keyword evidence="6" id="KW-0732">Signal</keyword>
<evidence type="ECO:0000313" key="8">
    <source>
        <dbReference type="EMBL" id="XAU14361.1"/>
    </source>
</evidence>
<evidence type="ECO:0000313" key="9">
    <source>
        <dbReference type="Proteomes" id="UP001447842"/>
    </source>
</evidence>
<dbReference type="InterPro" id="IPR001764">
    <property type="entry name" value="Glyco_hydro_3_N"/>
</dbReference>
<evidence type="ECO:0000256" key="6">
    <source>
        <dbReference type="SAM" id="SignalP"/>
    </source>
</evidence>
<evidence type="ECO:0000259" key="7">
    <source>
        <dbReference type="SMART" id="SM00644"/>
    </source>
</evidence>
<sequence>MRTLTLLLLLPLFLFGAAAPTDAELKAQIGRMLIVGFDAESLDASDPFVTELRQYKPGGVILFDLGYPDLKRTKNIRSPRQLAALTAQLKAFATAPLLISVDQEGGRVARLKHAYGFPIVPSAEAVGRRDDPAYAQQVYGTLATTLSDAGINTDFAPDVDLAVNPENTVIVGLKRSYGKSPEKVTKYAGIMLDALRGQKVIGVLKHFPGHGSSLGDSHKGFVDVTETWTPVELEPYRRLIGEGKADMIMTAHVFNRRLDPDYPATLSHKINTELLRGELGFKGVIVSDDLQMKAISEHYTLEETVRLAINGGVDMLLFANQLGSNMLGRIVETIYAEVKAGRISRERIAESNRRINALFDAYGIGAPTIVDKPIAFGPQRIALTKQYVKQHYGMDVSDITIDPKVIVLHWTADMGLESSFSRLQPELLPGSRGDIATAGALNVSSQFLVDRDGTIYRLMPENRMARHVIGLNFDSIGIENVGGEDNAKEDLTPAQLRANIALVRYLARKYPHMEYLIGHHEYRQMEATPLWRELDKGYRTEKSDPGDAFMRKVRSAVSDLQLKAPPEAR</sequence>
<name>A0ABZ3H9L0_9BACT</name>
<keyword evidence="5" id="KW-0326">Glycosidase</keyword>
<dbReference type="Proteomes" id="UP001447842">
    <property type="component" value="Chromosome"/>
</dbReference>
<dbReference type="Pfam" id="PF01510">
    <property type="entry name" value="Amidase_2"/>
    <property type="match status" value="1"/>
</dbReference>
<dbReference type="InterPro" id="IPR017853">
    <property type="entry name" value="GH"/>
</dbReference>
<dbReference type="SMART" id="SM00644">
    <property type="entry name" value="Ami_2"/>
    <property type="match status" value="1"/>
</dbReference>
<evidence type="ECO:0000256" key="3">
    <source>
        <dbReference type="ARBA" id="ARBA00012663"/>
    </source>
</evidence>
<dbReference type="InterPro" id="IPR050226">
    <property type="entry name" value="NagZ_Beta-hexosaminidase"/>
</dbReference>
<dbReference type="PANTHER" id="PTHR30480:SF13">
    <property type="entry name" value="BETA-HEXOSAMINIDASE"/>
    <property type="match status" value="1"/>
</dbReference>
<proteinExistence type="inferred from homology"/>
<dbReference type="CDD" id="cd06583">
    <property type="entry name" value="PGRP"/>
    <property type="match status" value="1"/>
</dbReference>
<reference evidence="8 9" key="1">
    <citation type="submission" date="2024-03" db="EMBL/GenBank/DDBJ databases">
        <title>Sulfurimonas sp. HSL3-1.</title>
        <authorList>
            <person name="Wang S."/>
        </authorList>
    </citation>
    <scope>NUCLEOTIDE SEQUENCE [LARGE SCALE GENOMIC DNA]</scope>
    <source>
        <strain evidence="8 9">HSL3-1</strain>
    </source>
</reference>
<dbReference type="InterPro" id="IPR036962">
    <property type="entry name" value="Glyco_hydro_3_N_sf"/>
</dbReference>
<keyword evidence="4 8" id="KW-0378">Hydrolase</keyword>
<dbReference type="EMBL" id="CP147920">
    <property type="protein sequence ID" value="XAU14361.1"/>
    <property type="molecule type" value="Genomic_DNA"/>
</dbReference>
<accession>A0ABZ3H9L0</accession>
<evidence type="ECO:0000256" key="1">
    <source>
        <dbReference type="ARBA" id="ARBA00001231"/>
    </source>
</evidence>
<dbReference type="EC" id="3.2.1.52" evidence="3"/>
<dbReference type="SUPFAM" id="SSF51445">
    <property type="entry name" value="(Trans)glycosidases"/>
    <property type="match status" value="1"/>
</dbReference>
<dbReference type="GO" id="GO:0016787">
    <property type="term" value="F:hydrolase activity"/>
    <property type="evidence" value="ECO:0007669"/>
    <property type="project" value="UniProtKB-KW"/>
</dbReference>
<dbReference type="Pfam" id="PF00933">
    <property type="entry name" value="Glyco_hydro_3"/>
    <property type="match status" value="1"/>
</dbReference>
<dbReference type="RefSeq" id="WP_345972100.1">
    <property type="nucleotide sequence ID" value="NZ_CP147920.1"/>
</dbReference>
<evidence type="ECO:0000256" key="2">
    <source>
        <dbReference type="ARBA" id="ARBA00005336"/>
    </source>
</evidence>
<organism evidence="8 9">
    <name type="scientific">Sulfurimonas diazotrophicus</name>
    <dbReference type="NCBI Taxonomy" id="3131939"/>
    <lineage>
        <taxon>Bacteria</taxon>
        <taxon>Pseudomonadati</taxon>
        <taxon>Campylobacterota</taxon>
        <taxon>Epsilonproteobacteria</taxon>
        <taxon>Campylobacterales</taxon>
        <taxon>Sulfurimonadaceae</taxon>
        <taxon>Sulfurimonas</taxon>
    </lineage>
</organism>
<feature type="chain" id="PRO_5046371177" description="beta-N-acetylhexosaminidase" evidence="6">
    <location>
        <begin position="24"/>
        <end position="569"/>
    </location>
</feature>
<dbReference type="PANTHER" id="PTHR30480">
    <property type="entry name" value="BETA-HEXOSAMINIDASE-RELATED"/>
    <property type="match status" value="1"/>
</dbReference>
<comment type="catalytic activity">
    <reaction evidence="1">
        <text>Hydrolysis of terminal non-reducing N-acetyl-D-hexosamine residues in N-acetyl-beta-D-hexosaminides.</text>
        <dbReference type="EC" id="3.2.1.52"/>
    </reaction>
</comment>